<dbReference type="InterPro" id="IPR041664">
    <property type="entry name" value="AAA_16"/>
</dbReference>
<dbReference type="SUPFAM" id="SSF46894">
    <property type="entry name" value="C-terminal effector domain of the bipartite response regulators"/>
    <property type="match status" value="1"/>
</dbReference>
<organism evidence="4 5">
    <name type="scientific">Pseudonocardia nematodicida</name>
    <dbReference type="NCBI Taxonomy" id="1206997"/>
    <lineage>
        <taxon>Bacteria</taxon>
        <taxon>Bacillati</taxon>
        <taxon>Actinomycetota</taxon>
        <taxon>Actinomycetes</taxon>
        <taxon>Pseudonocardiales</taxon>
        <taxon>Pseudonocardiaceae</taxon>
        <taxon>Pseudonocardia</taxon>
    </lineage>
</organism>
<dbReference type="InterPro" id="IPR016032">
    <property type="entry name" value="Sig_transdc_resp-reg_C-effctor"/>
</dbReference>
<dbReference type="PANTHER" id="PTHR16305">
    <property type="entry name" value="TESTICULAR SOLUBLE ADENYLYL CYCLASE"/>
    <property type="match status" value="1"/>
</dbReference>
<keyword evidence="1" id="KW-0547">Nucleotide-binding</keyword>
<keyword evidence="5" id="KW-1185">Reference proteome</keyword>
<comment type="caution">
    <text evidence="4">The sequence shown here is derived from an EMBL/GenBank/DDBJ whole genome shotgun (WGS) entry which is preliminary data.</text>
</comment>
<evidence type="ECO:0000256" key="2">
    <source>
        <dbReference type="ARBA" id="ARBA00022840"/>
    </source>
</evidence>
<dbReference type="InterPro" id="IPR011990">
    <property type="entry name" value="TPR-like_helical_dom_sf"/>
</dbReference>
<proteinExistence type="predicted"/>
<dbReference type="InterPro" id="IPR027417">
    <property type="entry name" value="P-loop_NTPase"/>
</dbReference>
<dbReference type="EMBL" id="JBEDNQ010000011">
    <property type="protein sequence ID" value="MEQ3553653.1"/>
    <property type="molecule type" value="Genomic_DNA"/>
</dbReference>
<name>A0ABV1KK02_9PSEU</name>
<protein>
    <submittedName>
        <fullName evidence="4">AAA family ATPase</fullName>
    </submittedName>
</protein>
<sequence length="918" mass="97958">MAELVGRRAERAAVEQLLAEARSGRSGVLVVRGEAGIGKSALLQHARTVAASSGFRVEGSVGTEAETQFAFAGVHQLCATVLDRAAALPAPQQDALGVAFGSRSGAVPERFLVGLAVLNLLAEVAEDRPLLCLFDDAQWLDRASAEILSFVARRVAGERVVLLFALRDLDEGGTHPVDGLPELQLAGLGDVEARAVMAAALRTPLDDGVRDRIVAEARGNPLALLELPRVAEPARLAGGFAGPDLLGVPRRVEEEFSRRSGSLPAGTQTLLMIAAAEPTGEAALLWRAAGMLGIDDDAAAPAEAARLVEIGSRVRFRHPLVRSAVYRAAGPADRRRVHAALAEATDPRSDPDRRAWHRAKAAQGSDEEVAAELERSADRARARGGLAAAAWFLERATELTPEPARRTERALEAAHVMHESGASEVALALLAVAADGPSDARQRARLDLLHARIAFHRARGSDVPAMLLRAAGTLAPLDPALARETYLHALDAAIIIGPAGDGPGVLRIAEAAAAAPAPPGPPEAVDLLLDALVTAYTRGYEAAVPGLRRAVLGFRERNLAVEVPCDHANHRFLWMGCRAAVALFDDELVHELATRNLRLLREIGALAALPAALLFRSMELVLTGDLAEAAELADEQTVIARAIGFVPLRHDRLFLAAWRGDRSETVRLYEATVETAHGREAGTEVALASYTLAVLENGLGNYAAAVDAAERACGSEDLAHSSLALPELVEAAVRAGRAERAAEAVERLGARADASGTSWALGLEARSRALTTPGPEAEKYYRGAIELLGGCRMATHLARTHLVYGEWLRRNGRRQDAREQLQHAHEQLAAMGAEAFAARAARELRATGEHPRRRTARPTDTLTAQELHIARLVSTGATTPEIASQLFLSPRTIETHLRNIFRKLGITSRRQLRELYAG</sequence>
<evidence type="ECO:0000313" key="4">
    <source>
        <dbReference type="EMBL" id="MEQ3553653.1"/>
    </source>
</evidence>
<dbReference type="RefSeq" id="WP_349300719.1">
    <property type="nucleotide sequence ID" value="NZ_JBEDNQ010000011.1"/>
</dbReference>
<dbReference type="InterPro" id="IPR036388">
    <property type="entry name" value="WH-like_DNA-bd_sf"/>
</dbReference>
<accession>A0ABV1KK02</accession>
<dbReference type="Pfam" id="PF13191">
    <property type="entry name" value="AAA_16"/>
    <property type="match status" value="1"/>
</dbReference>
<dbReference type="Pfam" id="PF00196">
    <property type="entry name" value="GerE"/>
    <property type="match status" value="1"/>
</dbReference>
<feature type="domain" description="HTH luxR-type" evidence="3">
    <location>
        <begin position="855"/>
        <end position="918"/>
    </location>
</feature>
<dbReference type="Proteomes" id="UP001494902">
    <property type="component" value="Unassembled WGS sequence"/>
</dbReference>
<dbReference type="SUPFAM" id="SSF52540">
    <property type="entry name" value="P-loop containing nucleoside triphosphate hydrolases"/>
    <property type="match status" value="1"/>
</dbReference>
<reference evidence="4 5" key="1">
    <citation type="submission" date="2024-03" db="EMBL/GenBank/DDBJ databases">
        <title>Draft genome sequence of Pseudonocardia nematodicida JCM 31783.</title>
        <authorList>
            <person name="Butdee W."/>
            <person name="Duangmal K."/>
        </authorList>
    </citation>
    <scope>NUCLEOTIDE SEQUENCE [LARGE SCALE GENOMIC DNA]</scope>
    <source>
        <strain evidence="4 5">JCM 31783</strain>
    </source>
</reference>
<dbReference type="PROSITE" id="PS50043">
    <property type="entry name" value="HTH_LUXR_2"/>
    <property type="match status" value="1"/>
</dbReference>
<dbReference type="PROSITE" id="PS00622">
    <property type="entry name" value="HTH_LUXR_1"/>
    <property type="match status" value="1"/>
</dbReference>
<dbReference type="PANTHER" id="PTHR16305:SF35">
    <property type="entry name" value="TRANSCRIPTIONAL ACTIVATOR DOMAIN"/>
    <property type="match status" value="1"/>
</dbReference>
<evidence type="ECO:0000313" key="5">
    <source>
        <dbReference type="Proteomes" id="UP001494902"/>
    </source>
</evidence>
<keyword evidence="2" id="KW-0067">ATP-binding</keyword>
<dbReference type="CDD" id="cd06170">
    <property type="entry name" value="LuxR_C_like"/>
    <property type="match status" value="1"/>
</dbReference>
<dbReference type="SUPFAM" id="SSF48452">
    <property type="entry name" value="TPR-like"/>
    <property type="match status" value="1"/>
</dbReference>
<dbReference type="SMART" id="SM00421">
    <property type="entry name" value="HTH_LUXR"/>
    <property type="match status" value="1"/>
</dbReference>
<dbReference type="Gene3D" id="1.10.10.10">
    <property type="entry name" value="Winged helix-like DNA-binding domain superfamily/Winged helix DNA-binding domain"/>
    <property type="match status" value="1"/>
</dbReference>
<dbReference type="PRINTS" id="PR00038">
    <property type="entry name" value="HTHLUXR"/>
</dbReference>
<gene>
    <name evidence="4" type="ORF">WIS52_24540</name>
</gene>
<evidence type="ECO:0000259" key="3">
    <source>
        <dbReference type="PROSITE" id="PS50043"/>
    </source>
</evidence>
<dbReference type="InterPro" id="IPR000792">
    <property type="entry name" value="Tscrpt_reg_LuxR_C"/>
</dbReference>
<evidence type="ECO:0000256" key="1">
    <source>
        <dbReference type="ARBA" id="ARBA00022741"/>
    </source>
</evidence>